<comment type="caution">
    <text evidence="2">The sequence shown here is derived from an EMBL/GenBank/DDBJ whole genome shotgun (WGS) entry which is preliminary data.</text>
</comment>
<accession>M6Q725</accession>
<reference evidence="2 3" key="1">
    <citation type="submission" date="2013-01" db="EMBL/GenBank/DDBJ databases">
        <authorList>
            <person name="Harkins D.M."/>
            <person name="Durkin A.S."/>
            <person name="Brinkac L.M."/>
            <person name="Haft D.H."/>
            <person name="Selengut J.D."/>
            <person name="Sanka R."/>
            <person name="DePew J."/>
            <person name="Purushe J."/>
            <person name="Chanthongthip A."/>
            <person name="Lattana O."/>
            <person name="Phetsouvanh R."/>
            <person name="Newton P.N."/>
            <person name="Vinetz J.M."/>
            <person name="Sutton G.G."/>
            <person name="Nierman W.C."/>
            <person name="Fouts D.E."/>
        </authorList>
    </citation>
    <scope>NUCLEOTIDE SEQUENCE [LARGE SCALE GENOMIC DNA]</scope>
    <source>
        <strain evidence="2 3">UI 13098</strain>
    </source>
</reference>
<dbReference type="InterPro" id="IPR011459">
    <property type="entry name" value="DUF1565"/>
</dbReference>
<dbReference type="Pfam" id="PF07602">
    <property type="entry name" value="DUF1565"/>
    <property type="match status" value="1"/>
</dbReference>
<gene>
    <name evidence="2" type="ORF">LEP1GSC108_1906</name>
</gene>
<protein>
    <submittedName>
        <fullName evidence="2">Right-handed beta helix region</fullName>
    </submittedName>
</protein>
<dbReference type="EMBL" id="AHNU02000067">
    <property type="protein sequence ID" value="EMN88965.1"/>
    <property type="molecule type" value="Genomic_DNA"/>
</dbReference>
<feature type="domain" description="DUF1565" evidence="1">
    <location>
        <begin position="2"/>
        <end position="122"/>
    </location>
</feature>
<evidence type="ECO:0000313" key="2">
    <source>
        <dbReference type="EMBL" id="EMN88965.1"/>
    </source>
</evidence>
<dbReference type="InterPro" id="IPR011050">
    <property type="entry name" value="Pectin_lyase_fold/virulence"/>
</dbReference>
<dbReference type="InterPro" id="IPR012334">
    <property type="entry name" value="Pectin_lyas_fold"/>
</dbReference>
<dbReference type="AlphaFoldDB" id="M6Q725"/>
<name>M6Q725_9LEPT</name>
<dbReference type="Proteomes" id="UP000012118">
    <property type="component" value="Unassembled WGS sequence"/>
</dbReference>
<dbReference type="SUPFAM" id="SSF51126">
    <property type="entry name" value="Pectin lyase-like"/>
    <property type="match status" value="1"/>
</dbReference>
<organism evidence="2 3">
    <name type="scientific">Leptospira weilii str. UI 13098</name>
    <dbReference type="NCBI Taxonomy" id="1088542"/>
    <lineage>
        <taxon>Bacteria</taxon>
        <taxon>Pseudomonadati</taxon>
        <taxon>Spirochaetota</taxon>
        <taxon>Spirochaetia</taxon>
        <taxon>Leptospirales</taxon>
        <taxon>Leptospiraceae</taxon>
        <taxon>Leptospira</taxon>
    </lineage>
</organism>
<evidence type="ECO:0000313" key="3">
    <source>
        <dbReference type="Proteomes" id="UP000012118"/>
    </source>
</evidence>
<evidence type="ECO:0000259" key="1">
    <source>
        <dbReference type="Pfam" id="PF07602"/>
    </source>
</evidence>
<sequence length="156" mass="17148">MIRNNTITGMPVGYGILIYYNGGVYISSLISGNQLTHNYLGIANYSGSRIYYDKAENNVISRNYVGIFTESGLDLGGGPAKSEGNNTISCNSYVDIWIPGTANNPQILFAKNNYWDHFPPQMSFPHPDKAGLDISHMSKATVVRYEEGSVAPNRCN</sequence>
<dbReference type="Gene3D" id="2.160.20.10">
    <property type="entry name" value="Single-stranded right-handed beta-helix, Pectin lyase-like"/>
    <property type="match status" value="1"/>
</dbReference>
<proteinExistence type="predicted"/>
<keyword evidence="3" id="KW-1185">Reference proteome</keyword>